<keyword evidence="10" id="KW-1185">Reference proteome</keyword>
<dbReference type="RefSeq" id="WP_007017375.1">
    <property type="nucleotide sequence ID" value="NZ_CH724113.1"/>
</dbReference>
<proteinExistence type="inferred from homology"/>
<dbReference type="EMBL" id="AAQH01000001">
    <property type="protein sequence ID" value="EAT13957.1"/>
    <property type="molecule type" value="Genomic_DNA"/>
</dbReference>
<keyword evidence="5 8" id="KW-0812">Transmembrane</keyword>
<organism evidence="9 10">
    <name type="scientific">Bermanella marisrubri</name>
    <dbReference type="NCBI Taxonomy" id="207949"/>
    <lineage>
        <taxon>Bacteria</taxon>
        <taxon>Pseudomonadati</taxon>
        <taxon>Pseudomonadota</taxon>
        <taxon>Gammaproteobacteria</taxon>
        <taxon>Oceanospirillales</taxon>
        <taxon>Oceanospirillaceae</taxon>
        <taxon>Bermanella</taxon>
    </lineage>
</organism>
<feature type="transmembrane region" description="Helical" evidence="8">
    <location>
        <begin position="55"/>
        <end position="81"/>
    </location>
</feature>
<dbReference type="Pfam" id="PF03591">
    <property type="entry name" value="AzlC"/>
    <property type="match status" value="1"/>
</dbReference>
<keyword evidence="7 8" id="KW-0472">Membrane</keyword>
<dbReference type="GO" id="GO:1903785">
    <property type="term" value="P:L-valine transmembrane transport"/>
    <property type="evidence" value="ECO:0007669"/>
    <property type="project" value="TreeGrafter"/>
</dbReference>
<keyword evidence="4" id="KW-1003">Cell membrane</keyword>
<evidence type="ECO:0000313" key="10">
    <source>
        <dbReference type="Proteomes" id="UP000004263"/>
    </source>
</evidence>
<dbReference type="OrthoDB" id="9803444at2"/>
<feature type="transmembrane region" description="Helical" evidence="8">
    <location>
        <begin position="129"/>
        <end position="156"/>
    </location>
</feature>
<reference evidence="9 10" key="1">
    <citation type="submission" date="2006-03" db="EMBL/GenBank/DDBJ databases">
        <authorList>
            <person name="Pinhassi J."/>
            <person name="Pedros-Alio C."/>
            <person name="Ferriera S."/>
            <person name="Johnson J."/>
            <person name="Kravitz S."/>
            <person name="Halpern A."/>
            <person name="Remington K."/>
            <person name="Beeson K."/>
            <person name="Tran B."/>
            <person name="Rogers Y.-H."/>
            <person name="Friedman R."/>
            <person name="Venter J.C."/>
        </authorList>
    </citation>
    <scope>NUCLEOTIDE SEQUENCE [LARGE SCALE GENOMIC DNA]</scope>
    <source>
        <strain evidence="9 10">RED65</strain>
    </source>
</reference>
<evidence type="ECO:0000256" key="4">
    <source>
        <dbReference type="ARBA" id="ARBA00022475"/>
    </source>
</evidence>
<evidence type="ECO:0000256" key="1">
    <source>
        <dbReference type="ARBA" id="ARBA00004651"/>
    </source>
</evidence>
<evidence type="ECO:0000256" key="3">
    <source>
        <dbReference type="ARBA" id="ARBA00022448"/>
    </source>
</evidence>
<comment type="similarity">
    <text evidence="2">Belongs to the AzlC family.</text>
</comment>
<dbReference type="InterPro" id="IPR011606">
    <property type="entry name" value="Brnchd-chn_aa_trnsp_permease"/>
</dbReference>
<evidence type="ECO:0000256" key="8">
    <source>
        <dbReference type="SAM" id="Phobius"/>
    </source>
</evidence>
<dbReference type="PANTHER" id="PTHR34979:SF1">
    <property type="entry name" value="INNER MEMBRANE PROTEIN YGAZ"/>
    <property type="match status" value="1"/>
</dbReference>
<dbReference type="GO" id="GO:0005886">
    <property type="term" value="C:plasma membrane"/>
    <property type="evidence" value="ECO:0007669"/>
    <property type="project" value="UniProtKB-SubCell"/>
</dbReference>
<feature type="transmembrane region" description="Helical" evidence="8">
    <location>
        <begin position="162"/>
        <end position="180"/>
    </location>
</feature>
<protein>
    <submittedName>
        <fullName evidence="9">AzlC family protein</fullName>
    </submittedName>
</protein>
<evidence type="ECO:0000256" key="7">
    <source>
        <dbReference type="ARBA" id="ARBA00023136"/>
    </source>
</evidence>
<dbReference type="PANTHER" id="PTHR34979">
    <property type="entry name" value="INNER MEMBRANE PROTEIN YGAZ"/>
    <property type="match status" value="1"/>
</dbReference>
<comment type="caution">
    <text evidence="9">The sequence shown here is derived from an EMBL/GenBank/DDBJ whole genome shotgun (WGS) entry which is preliminary data.</text>
</comment>
<evidence type="ECO:0000256" key="5">
    <source>
        <dbReference type="ARBA" id="ARBA00022692"/>
    </source>
</evidence>
<evidence type="ECO:0000256" key="2">
    <source>
        <dbReference type="ARBA" id="ARBA00010735"/>
    </source>
</evidence>
<dbReference type="HOGENOM" id="CLU_065777_1_1_6"/>
<name>Q1N5I5_9GAMM</name>
<dbReference type="AlphaFoldDB" id="Q1N5I5"/>
<comment type="subcellular location">
    <subcellularLocation>
        <location evidence="1">Cell membrane</location>
        <topology evidence="1">Multi-pass membrane protein</topology>
    </subcellularLocation>
</comment>
<feature type="transmembrane region" description="Helical" evidence="8">
    <location>
        <begin position="12"/>
        <end position="35"/>
    </location>
</feature>
<dbReference type="STRING" id="207949.RED65_11204"/>
<keyword evidence="3" id="KW-0813">Transport</keyword>
<keyword evidence="6 8" id="KW-1133">Transmembrane helix</keyword>
<accession>Q1N5I5</accession>
<dbReference type="Proteomes" id="UP000004263">
    <property type="component" value="Unassembled WGS sequence"/>
</dbReference>
<sequence length="235" mass="25586">MNQHARQQLIKGVIAVSPLCVAVIPWGILAGSYAIEVGMTMLEAQAMSAIVYAGSAQLVALGMINSGVGLGTLLLTTFFITSRHFLYGLTMRDRIAPMPLKWRLLFGHWLTDELFAICGTQSKEHFNRWFAIGVAGGFYFAWNIVSFIGIILGSYIPNLTDYGLEFAVAATFIAIVFPLIKNIPVAATVFVSLVLSVLLTRFNIEGALIIASVSGMATGYVCETYFKKRNEGESS</sequence>
<evidence type="ECO:0000256" key="6">
    <source>
        <dbReference type="ARBA" id="ARBA00022989"/>
    </source>
</evidence>
<evidence type="ECO:0000313" key="9">
    <source>
        <dbReference type="EMBL" id="EAT13957.1"/>
    </source>
</evidence>
<gene>
    <name evidence="9" type="ORF">RED65_11204</name>
</gene>